<dbReference type="InterPro" id="IPR006091">
    <property type="entry name" value="Acyl-CoA_Oxase/DH_mid-dom"/>
</dbReference>
<evidence type="ECO:0000313" key="10">
    <source>
        <dbReference type="Proteomes" id="UP000694018"/>
    </source>
</evidence>
<dbReference type="Pfam" id="PF02771">
    <property type="entry name" value="Acyl-CoA_dh_N"/>
    <property type="match status" value="1"/>
</dbReference>
<dbReference type="FunFam" id="2.40.110.10:FF:000002">
    <property type="entry name" value="Acyl-CoA dehydrogenase fadE12"/>
    <property type="match status" value="1"/>
</dbReference>
<dbReference type="KEGG" id="sshi:J5U23_00430"/>
<comment type="similarity">
    <text evidence="2">Belongs to the acyl-CoA dehydrogenase family.</text>
</comment>
<keyword evidence="3" id="KW-0285">Flavoprotein</keyword>
<comment type="cofactor">
    <cofactor evidence="1">
        <name>FAD</name>
        <dbReference type="ChEBI" id="CHEBI:57692"/>
    </cofactor>
</comment>
<protein>
    <submittedName>
        <fullName evidence="9">Acyl-CoA dehydrogenase</fullName>
    </submittedName>
</protein>
<proteinExistence type="inferred from homology"/>
<dbReference type="InterPro" id="IPR009075">
    <property type="entry name" value="AcylCo_DH/oxidase_C"/>
</dbReference>
<feature type="domain" description="Acyl-CoA dehydrogenase/oxidase N-terminal" evidence="8">
    <location>
        <begin position="29"/>
        <end position="131"/>
    </location>
</feature>
<dbReference type="AlphaFoldDB" id="A0A8F5BLW4"/>
<evidence type="ECO:0000259" key="8">
    <source>
        <dbReference type="Pfam" id="PF02771"/>
    </source>
</evidence>
<evidence type="ECO:0000256" key="1">
    <source>
        <dbReference type="ARBA" id="ARBA00001974"/>
    </source>
</evidence>
<reference evidence="9" key="1">
    <citation type="journal article" date="2021" name="Environ. Microbiol.">
        <title>New insights into the diversity and evolution of the archaeal mobilome from three complete genomes of Saccharolobus shibatae.</title>
        <authorList>
            <person name="Medvedeva S."/>
            <person name="Brandt D."/>
            <person name="Cvirkaite-Krupovic V."/>
            <person name="Liu Y."/>
            <person name="Severinov K."/>
            <person name="Ishino S."/>
            <person name="Ishino Y."/>
            <person name="Prangishvili D."/>
            <person name="Kalinowski J."/>
            <person name="Krupovic M."/>
        </authorList>
    </citation>
    <scope>NUCLEOTIDE SEQUENCE</scope>
    <source>
        <strain evidence="9">B12</strain>
    </source>
</reference>
<keyword evidence="5" id="KW-0560">Oxidoreductase</keyword>
<dbReference type="Proteomes" id="UP000694018">
    <property type="component" value="Chromosome"/>
</dbReference>
<evidence type="ECO:0000256" key="4">
    <source>
        <dbReference type="ARBA" id="ARBA00022827"/>
    </source>
</evidence>
<keyword evidence="4" id="KW-0274">FAD</keyword>
<feature type="domain" description="Acyl-CoA dehydrogenase/oxidase C-terminal" evidence="6">
    <location>
        <begin position="237"/>
        <end position="386"/>
    </location>
</feature>
<feature type="domain" description="Acyl-CoA oxidase/dehydrogenase middle" evidence="7">
    <location>
        <begin position="135"/>
        <end position="225"/>
    </location>
</feature>
<evidence type="ECO:0000256" key="5">
    <source>
        <dbReference type="ARBA" id="ARBA00023002"/>
    </source>
</evidence>
<evidence type="ECO:0000259" key="6">
    <source>
        <dbReference type="Pfam" id="PF00441"/>
    </source>
</evidence>
<dbReference type="InterPro" id="IPR013786">
    <property type="entry name" value="AcylCoA_DH/ox_N"/>
</dbReference>
<gene>
    <name evidence="9" type="ORF">J5U23_00430</name>
</gene>
<sequence length="392" mass="43795">MKKLRSDAELFLKSVYGEKEVEYLAIINGMINYVSEKILNKRNELDKNASISRDFLNDVFKFGFQTIPYSKEYGGYELPYLLYIIGMEVLAYGSPSVANVVWASNSVIDGLHNFGSNFQKELYLKPLLKGDKIAAIAMTEPSGGSLIEYIKTRAERKGNRYILNGSKIFITNAPIADIFLVFANTDKGISAFILDNNTEGLKIGKSMHKLGLRGAVFSEVTFDNCIVPEENILGEEGDGLNIAKHIFIGGRVIASALALGIGDAVLDQISQYVTSRELGKYKLIDFQLIKGKIAEMETILQVGKIYTYYTAFLMDKIPRQELSESASISKLFTTESALKMANDAISIFGGYGYTDDLNIHMFWRDARGLTIVEGTSDIQRLIIQHELKKRMQ</sequence>
<dbReference type="PANTHER" id="PTHR43884:SF12">
    <property type="entry name" value="ISOVALERYL-COA DEHYDROGENASE, MITOCHONDRIAL-RELATED"/>
    <property type="match status" value="1"/>
</dbReference>
<dbReference type="EMBL" id="CP077717">
    <property type="protein sequence ID" value="QXJ27563.1"/>
    <property type="molecule type" value="Genomic_DNA"/>
</dbReference>
<dbReference type="Pfam" id="PF00441">
    <property type="entry name" value="Acyl-CoA_dh_1"/>
    <property type="match status" value="1"/>
</dbReference>
<dbReference type="PANTHER" id="PTHR43884">
    <property type="entry name" value="ACYL-COA DEHYDROGENASE"/>
    <property type="match status" value="1"/>
</dbReference>
<dbReference type="GO" id="GO:0050660">
    <property type="term" value="F:flavin adenine dinucleotide binding"/>
    <property type="evidence" value="ECO:0007669"/>
    <property type="project" value="InterPro"/>
</dbReference>
<evidence type="ECO:0000313" key="9">
    <source>
        <dbReference type="EMBL" id="QXJ27563.1"/>
    </source>
</evidence>
<dbReference type="GeneID" id="65562046"/>
<evidence type="ECO:0000259" key="7">
    <source>
        <dbReference type="Pfam" id="PF02770"/>
    </source>
</evidence>
<dbReference type="RefSeq" id="WP_218266825.1">
    <property type="nucleotide sequence ID" value="NZ_CP077717.1"/>
</dbReference>
<dbReference type="OrthoDB" id="275197at2157"/>
<accession>A0A8F5BLW4</accession>
<dbReference type="Pfam" id="PF02770">
    <property type="entry name" value="Acyl-CoA_dh_M"/>
    <property type="match status" value="1"/>
</dbReference>
<name>A0A8F5BLW4_SACSH</name>
<dbReference type="GO" id="GO:0003995">
    <property type="term" value="F:acyl-CoA dehydrogenase activity"/>
    <property type="evidence" value="ECO:0007669"/>
    <property type="project" value="TreeGrafter"/>
</dbReference>
<evidence type="ECO:0000256" key="3">
    <source>
        <dbReference type="ARBA" id="ARBA00022630"/>
    </source>
</evidence>
<organism evidence="9 10">
    <name type="scientific">Saccharolobus shibatae (strain ATCC 51178 / DSM 5389 / JCM 8931 / NBRC 15437 / B12)</name>
    <name type="common">Sulfolobus shibatae</name>
    <dbReference type="NCBI Taxonomy" id="523848"/>
    <lineage>
        <taxon>Archaea</taxon>
        <taxon>Thermoproteota</taxon>
        <taxon>Thermoprotei</taxon>
        <taxon>Sulfolobales</taxon>
        <taxon>Sulfolobaceae</taxon>
        <taxon>Saccharolobus</taxon>
    </lineage>
</organism>
<evidence type="ECO:0000256" key="2">
    <source>
        <dbReference type="ARBA" id="ARBA00009347"/>
    </source>
</evidence>